<dbReference type="Xenbase" id="XB-GENE-29092631">
    <property type="gene designation" value="LOC116407527"/>
</dbReference>
<evidence type="ECO:0000259" key="6">
    <source>
        <dbReference type="SMART" id="SM00409"/>
    </source>
</evidence>
<dbReference type="Pfam" id="PF15005">
    <property type="entry name" value="IZUMO"/>
    <property type="match status" value="1"/>
</dbReference>
<dbReference type="InterPro" id="IPR013783">
    <property type="entry name" value="Ig-like_fold"/>
</dbReference>
<feature type="compositionally biased region" description="Basic and acidic residues" evidence="3">
    <location>
        <begin position="376"/>
        <end position="406"/>
    </location>
</feature>
<dbReference type="Proteomes" id="UP000008143">
    <property type="component" value="Chromosome 9"/>
</dbReference>
<proteinExistence type="inferred from homology"/>
<dbReference type="InterPro" id="IPR029389">
    <property type="entry name" value="IZUMO"/>
</dbReference>
<dbReference type="Gene3D" id="2.60.40.10">
    <property type="entry name" value="Immunoglobulins"/>
    <property type="match status" value="1"/>
</dbReference>
<evidence type="ECO:0000256" key="2">
    <source>
        <dbReference type="ARBA" id="ARBA00022729"/>
    </source>
</evidence>
<evidence type="ECO:0000313" key="7">
    <source>
        <dbReference type="Proteomes" id="UP000008143"/>
    </source>
</evidence>
<dbReference type="KEGG" id="xtr:116407527"/>
<comment type="similarity">
    <text evidence="1">Belongs to the Izumo family.</text>
</comment>
<dbReference type="AlphaFoldDB" id="A0A8J1IT41"/>
<evidence type="ECO:0000313" key="9">
    <source>
        <dbReference type="Xenbase" id="XB-GENE-29092631"/>
    </source>
</evidence>
<reference evidence="8" key="1">
    <citation type="submission" date="2025-08" db="UniProtKB">
        <authorList>
            <consortium name="RefSeq"/>
        </authorList>
    </citation>
    <scope>IDENTIFICATION</scope>
    <source>
        <strain evidence="8">Nigerian</strain>
        <tissue evidence="8">Liver and blood</tissue>
    </source>
</reference>
<dbReference type="SMART" id="SM00409">
    <property type="entry name" value="IG"/>
    <property type="match status" value="1"/>
</dbReference>
<evidence type="ECO:0000256" key="4">
    <source>
        <dbReference type="SAM" id="Phobius"/>
    </source>
</evidence>
<keyword evidence="7" id="KW-1185">Reference proteome</keyword>
<feature type="region of interest" description="Disordered" evidence="3">
    <location>
        <begin position="376"/>
        <end position="413"/>
    </location>
</feature>
<name>A0A8J1IT41_XENTR</name>
<evidence type="ECO:0000256" key="3">
    <source>
        <dbReference type="SAM" id="MobiDB-lite"/>
    </source>
</evidence>
<accession>A0A8J1IT41</accession>
<dbReference type="OMA" id="HACTEYH"/>
<protein>
    <submittedName>
        <fullName evidence="8">Uncharacterized protein LOC116407527</fullName>
    </submittedName>
</protein>
<evidence type="ECO:0000256" key="5">
    <source>
        <dbReference type="SAM" id="SignalP"/>
    </source>
</evidence>
<organism evidence="7 8">
    <name type="scientific">Xenopus tropicalis</name>
    <name type="common">Western clawed frog</name>
    <name type="synonym">Silurana tropicalis</name>
    <dbReference type="NCBI Taxonomy" id="8364"/>
    <lineage>
        <taxon>Eukaryota</taxon>
        <taxon>Metazoa</taxon>
        <taxon>Chordata</taxon>
        <taxon>Craniata</taxon>
        <taxon>Vertebrata</taxon>
        <taxon>Euteleostomi</taxon>
        <taxon>Amphibia</taxon>
        <taxon>Batrachia</taxon>
        <taxon>Anura</taxon>
        <taxon>Pipoidea</taxon>
        <taxon>Pipidae</taxon>
        <taxon>Xenopodinae</taxon>
        <taxon>Xenopus</taxon>
        <taxon>Silurana</taxon>
    </lineage>
</organism>
<evidence type="ECO:0000256" key="1">
    <source>
        <dbReference type="ARBA" id="ARBA00009633"/>
    </source>
</evidence>
<keyword evidence="4" id="KW-1133">Transmembrane helix</keyword>
<dbReference type="AGR" id="Xenbase:XB-GENE-29092631"/>
<dbReference type="RefSeq" id="XP_031748769.1">
    <property type="nucleotide sequence ID" value="XM_031892909.1"/>
</dbReference>
<feature type="transmembrane region" description="Helical" evidence="4">
    <location>
        <begin position="343"/>
        <end position="370"/>
    </location>
</feature>
<feature type="signal peptide" evidence="5">
    <location>
        <begin position="1"/>
        <end position="24"/>
    </location>
</feature>
<keyword evidence="4" id="KW-0472">Membrane</keyword>
<feature type="domain" description="Immunoglobulin" evidence="6">
    <location>
        <begin position="229"/>
        <end position="313"/>
    </location>
</feature>
<feature type="chain" id="PRO_5035304011" evidence="5">
    <location>
        <begin position="25"/>
        <end position="413"/>
    </location>
</feature>
<sequence length="413" mass="46880">MHFQHFFINFFIFILFQFFIFTKSSVPTLACLRCHNEFYKIKDEFINLFDKGHKLDAIEYSKIGFIKRFLEKIFTVTFEGIVASMEERTLDTLGIAELAKEFRKTMKTIADTKFKGARLLKVIESNVKELQRKSEIIVQTFEQERTCPNVKGGFNCGVLEQKVIQCGTCKEQTLACVGGPKENKCDEIVSNCVMCVCYGKVCQHRTTKKPCHACTEYHKCLNEVLHCKDQDIQAAEGEDVKFDCNVKFLDSIGGKLEFVLEKKDEVGVFPLKTFNKPQIHIEKAGKELSGRYTCTAKTKDSMFPISRVDFTVKIVSPPKPQSLDSSVPLPAEDMKDTFKDNQLAQITVICATVISLAITASIMICICLLIRESNREEKASVQKEPTELEEVKISMDIEKSKPDTRQEATQTDG</sequence>
<dbReference type="GeneID" id="116407527"/>
<gene>
    <name evidence="8 9" type="primary">LOC116407527</name>
</gene>
<keyword evidence="4" id="KW-0812">Transmembrane</keyword>
<keyword evidence="2 5" id="KW-0732">Signal</keyword>
<evidence type="ECO:0000313" key="8">
    <source>
        <dbReference type="RefSeq" id="XP_031748769.1"/>
    </source>
</evidence>
<dbReference type="InterPro" id="IPR003599">
    <property type="entry name" value="Ig_sub"/>
</dbReference>